<organism evidence="11 12">
    <name type="scientific">Heterotrigona itama</name>
    <dbReference type="NCBI Taxonomy" id="395501"/>
    <lineage>
        <taxon>Eukaryota</taxon>
        <taxon>Metazoa</taxon>
        <taxon>Ecdysozoa</taxon>
        <taxon>Arthropoda</taxon>
        <taxon>Hexapoda</taxon>
        <taxon>Insecta</taxon>
        <taxon>Pterygota</taxon>
        <taxon>Neoptera</taxon>
        <taxon>Endopterygota</taxon>
        <taxon>Hymenoptera</taxon>
        <taxon>Apocrita</taxon>
        <taxon>Aculeata</taxon>
        <taxon>Apoidea</taxon>
        <taxon>Anthophila</taxon>
        <taxon>Apidae</taxon>
        <taxon>Heterotrigona</taxon>
    </lineage>
</organism>
<dbReference type="PANTHER" id="PTHR21137">
    <property type="entry name" value="ODORANT RECEPTOR"/>
    <property type="match status" value="1"/>
</dbReference>
<name>A0A6V7H4U1_9HYME</name>
<dbReference type="AlphaFoldDB" id="A0A6V7H4U1"/>
<feature type="non-terminal residue" evidence="11">
    <location>
        <position position="346"/>
    </location>
</feature>
<evidence type="ECO:0000313" key="11">
    <source>
        <dbReference type="EMBL" id="CAD1474127.1"/>
    </source>
</evidence>
<keyword evidence="9" id="KW-0807">Transducer</keyword>
<dbReference type="GO" id="GO:0004984">
    <property type="term" value="F:olfactory receptor activity"/>
    <property type="evidence" value="ECO:0007669"/>
    <property type="project" value="InterPro"/>
</dbReference>
<dbReference type="Pfam" id="PF02949">
    <property type="entry name" value="7tm_6"/>
    <property type="match status" value="2"/>
</dbReference>
<comment type="caution">
    <text evidence="11">The sequence shown here is derived from an EMBL/GenBank/DDBJ whole genome shotgun (WGS) entry which is preliminary data.</text>
</comment>
<feature type="transmembrane region" description="Helical" evidence="10">
    <location>
        <begin position="261"/>
        <end position="283"/>
    </location>
</feature>
<evidence type="ECO:0000256" key="3">
    <source>
        <dbReference type="ARBA" id="ARBA00022606"/>
    </source>
</evidence>
<sequence length="346" mass="40024">SLGEEAEQFMVFKIAFLCFYVTCAMMQLYLYCYVGERLTFESTEVADTAYHCEWYNFSPENARLLIIIMCRARSSPLMITAGKFCWFTILLFELPYRFESLHTEVRGHLAGREEMEPIFELPRPGTVPHDAMLRVCSTNHQPTAHRARHESARKILLFLPEQNYIRHFFLLQALKFLLKCIAEDWATTETKTKRETMVKIARLTRIITIGCIMMCELIAFSFVSLRLVSMKYTDATMVYHGYFPYNITYSPNYELTMIGQALGAIYGGTTYGAVDTFIALLVLHACGQLSNLKDDLRNIHSYDKKDQQARLKKIVEKHNYIAWFVLNKSVNSNSVGSENFLNGFER</sequence>
<accession>A0A6V7H4U1</accession>
<keyword evidence="8" id="KW-0675">Receptor</keyword>
<keyword evidence="12" id="KW-1185">Reference proteome</keyword>
<keyword evidence="2" id="KW-1003">Cell membrane</keyword>
<feature type="transmembrane region" description="Helical" evidence="10">
    <location>
        <begin position="12"/>
        <end position="34"/>
    </location>
</feature>
<dbReference type="GO" id="GO:0007165">
    <property type="term" value="P:signal transduction"/>
    <property type="evidence" value="ECO:0007669"/>
    <property type="project" value="UniProtKB-KW"/>
</dbReference>
<feature type="non-terminal residue" evidence="11">
    <location>
        <position position="1"/>
    </location>
</feature>
<reference evidence="11" key="1">
    <citation type="submission" date="2020-07" db="EMBL/GenBank/DDBJ databases">
        <authorList>
            <person name="Nazaruddin N."/>
        </authorList>
    </citation>
    <scope>NUCLEOTIDE SEQUENCE</scope>
</reference>
<protein>
    <recommendedName>
        <fullName evidence="13">Odorant receptor</fullName>
    </recommendedName>
</protein>
<keyword evidence="3" id="KW-0716">Sensory transduction</keyword>
<evidence type="ECO:0000256" key="1">
    <source>
        <dbReference type="ARBA" id="ARBA00004651"/>
    </source>
</evidence>
<evidence type="ECO:0000256" key="7">
    <source>
        <dbReference type="ARBA" id="ARBA00023136"/>
    </source>
</evidence>
<evidence type="ECO:0000256" key="2">
    <source>
        <dbReference type="ARBA" id="ARBA00022475"/>
    </source>
</evidence>
<keyword evidence="6 10" id="KW-1133">Transmembrane helix</keyword>
<evidence type="ECO:0000256" key="6">
    <source>
        <dbReference type="ARBA" id="ARBA00022989"/>
    </source>
</evidence>
<keyword evidence="7 10" id="KW-0472">Membrane</keyword>
<evidence type="ECO:0008006" key="13">
    <source>
        <dbReference type="Google" id="ProtNLM"/>
    </source>
</evidence>
<dbReference type="GO" id="GO:0005886">
    <property type="term" value="C:plasma membrane"/>
    <property type="evidence" value="ECO:0007669"/>
    <property type="project" value="UniProtKB-SubCell"/>
</dbReference>
<dbReference type="Proteomes" id="UP000752696">
    <property type="component" value="Unassembled WGS sequence"/>
</dbReference>
<dbReference type="GO" id="GO:0005549">
    <property type="term" value="F:odorant binding"/>
    <property type="evidence" value="ECO:0007669"/>
    <property type="project" value="InterPro"/>
</dbReference>
<feature type="transmembrane region" description="Helical" evidence="10">
    <location>
        <begin position="203"/>
        <end position="223"/>
    </location>
</feature>
<evidence type="ECO:0000313" key="12">
    <source>
        <dbReference type="Proteomes" id="UP000752696"/>
    </source>
</evidence>
<proteinExistence type="predicted"/>
<keyword evidence="4 10" id="KW-0812">Transmembrane</keyword>
<dbReference type="OrthoDB" id="6617147at2759"/>
<comment type="subcellular location">
    <subcellularLocation>
        <location evidence="1">Cell membrane</location>
        <topology evidence="1">Multi-pass membrane protein</topology>
    </subcellularLocation>
</comment>
<dbReference type="InterPro" id="IPR004117">
    <property type="entry name" value="7tm6_olfct_rcpt"/>
</dbReference>
<keyword evidence="5" id="KW-0552">Olfaction</keyword>
<evidence type="ECO:0000256" key="4">
    <source>
        <dbReference type="ARBA" id="ARBA00022692"/>
    </source>
</evidence>
<evidence type="ECO:0000256" key="8">
    <source>
        <dbReference type="ARBA" id="ARBA00023170"/>
    </source>
</evidence>
<dbReference type="PANTHER" id="PTHR21137:SF35">
    <property type="entry name" value="ODORANT RECEPTOR 19A-RELATED"/>
    <property type="match status" value="1"/>
</dbReference>
<dbReference type="EMBL" id="CAJDYZ010007210">
    <property type="protein sequence ID" value="CAD1474127.1"/>
    <property type="molecule type" value="Genomic_DNA"/>
</dbReference>
<gene>
    <name evidence="11" type="ORF">MHI_LOCUS429925</name>
</gene>
<evidence type="ECO:0000256" key="9">
    <source>
        <dbReference type="ARBA" id="ARBA00023224"/>
    </source>
</evidence>
<evidence type="ECO:0000256" key="5">
    <source>
        <dbReference type="ARBA" id="ARBA00022725"/>
    </source>
</evidence>
<evidence type="ECO:0000256" key="10">
    <source>
        <dbReference type="SAM" id="Phobius"/>
    </source>
</evidence>